<dbReference type="Pfam" id="PF04932">
    <property type="entry name" value="Wzy_C"/>
    <property type="match status" value="1"/>
</dbReference>
<dbReference type="InterPro" id="IPR051533">
    <property type="entry name" value="WaaL-like"/>
</dbReference>
<feature type="transmembrane region" description="Helical" evidence="5">
    <location>
        <begin position="148"/>
        <end position="175"/>
    </location>
</feature>
<dbReference type="AlphaFoldDB" id="A0ABD7TX34"/>
<feature type="domain" description="O-antigen ligase-related" evidence="6">
    <location>
        <begin position="190"/>
        <end position="326"/>
    </location>
</feature>
<evidence type="ECO:0000259" key="6">
    <source>
        <dbReference type="Pfam" id="PF04932"/>
    </source>
</evidence>
<keyword evidence="3 5" id="KW-1133">Transmembrane helix</keyword>
<reference evidence="7" key="1">
    <citation type="submission" date="2022-03" db="EMBL/GenBank/DDBJ databases">
        <title>Comparative Genomics of East African Camel-Associated Staphylococcaceae spp.: Diversity and Inheritance of Traits Involved in Host-Pathogen Interactions.</title>
        <authorList>
            <person name="Akarsu H."/>
            <person name="Liljander A."/>
            <person name="Younan M."/>
            <person name="Brodard I."/>
            <person name="Glucks I."/>
            <person name="Labroussaa F."/>
            <person name="Overesch G."/>
            <person name="Kuhnert P."/>
            <person name="Perreten V."/>
            <person name="Drexler J.F."/>
            <person name="Corman V.M."/>
            <person name="Falquet L."/>
            <person name="Jores J."/>
        </authorList>
    </citation>
    <scope>NUCLEOTIDE SEQUENCE</scope>
    <source>
        <strain evidence="7">IVB6197</strain>
    </source>
</reference>
<dbReference type="Proteomes" id="UP001065705">
    <property type="component" value="Chromosome"/>
</dbReference>
<organism evidence="7 8">
    <name type="scientific">Staphylococcus agnetis</name>
    <dbReference type="NCBI Taxonomy" id="985762"/>
    <lineage>
        <taxon>Bacteria</taxon>
        <taxon>Bacillati</taxon>
        <taxon>Bacillota</taxon>
        <taxon>Bacilli</taxon>
        <taxon>Bacillales</taxon>
        <taxon>Staphylococcaceae</taxon>
        <taxon>Staphylococcus</taxon>
    </lineage>
</organism>
<feature type="transmembrane region" description="Helical" evidence="5">
    <location>
        <begin position="32"/>
        <end position="51"/>
    </location>
</feature>
<evidence type="ECO:0000256" key="5">
    <source>
        <dbReference type="SAM" id="Phobius"/>
    </source>
</evidence>
<feature type="transmembrane region" description="Helical" evidence="5">
    <location>
        <begin position="58"/>
        <end position="79"/>
    </location>
</feature>
<feature type="transmembrane region" description="Helical" evidence="5">
    <location>
        <begin position="5"/>
        <end position="26"/>
    </location>
</feature>
<feature type="transmembrane region" description="Helical" evidence="5">
    <location>
        <begin position="345"/>
        <end position="361"/>
    </location>
</feature>
<name>A0ABD7TX34_9STAP</name>
<gene>
    <name evidence="7" type="ORF">MUA95_02105</name>
</gene>
<dbReference type="PANTHER" id="PTHR37422">
    <property type="entry name" value="TEICHURONIC ACID BIOSYNTHESIS PROTEIN TUAE"/>
    <property type="match status" value="1"/>
</dbReference>
<keyword evidence="2 5" id="KW-0812">Transmembrane</keyword>
<evidence type="ECO:0000313" key="8">
    <source>
        <dbReference type="Proteomes" id="UP001065705"/>
    </source>
</evidence>
<feature type="transmembrane region" description="Helical" evidence="5">
    <location>
        <begin position="314"/>
        <end position="338"/>
    </location>
</feature>
<dbReference type="EMBL" id="CP094809">
    <property type="protein sequence ID" value="UXU57625.1"/>
    <property type="molecule type" value="Genomic_DNA"/>
</dbReference>
<feature type="transmembrane region" description="Helical" evidence="5">
    <location>
        <begin position="91"/>
        <end position="109"/>
    </location>
</feature>
<accession>A0ABD7TX34</accession>
<feature type="transmembrane region" description="Helical" evidence="5">
    <location>
        <begin position="228"/>
        <end position="249"/>
    </location>
</feature>
<evidence type="ECO:0000313" key="7">
    <source>
        <dbReference type="EMBL" id="UXU57625.1"/>
    </source>
</evidence>
<dbReference type="PANTHER" id="PTHR37422:SF17">
    <property type="entry name" value="O-ANTIGEN LIGASE"/>
    <property type="match status" value="1"/>
</dbReference>
<dbReference type="GO" id="GO:0016020">
    <property type="term" value="C:membrane"/>
    <property type="evidence" value="ECO:0007669"/>
    <property type="project" value="UniProtKB-SubCell"/>
</dbReference>
<sequence>MKYVVIASIMSMNLFIVLSGLMKQIFQIPIETFYYPSQIIIALITGLYVLIHISKTKRIPLGVIILVGILFLIYASYFMSPHNDEKLATNTVIFFTLWCVSASLIGIYIKEIEKKHVVIFFKFIFLLFSFTFIAIILIPYLLGTLPSYILFGLMNYQNASYLAAYTVGIGLYLLIDDANKNNWFYYSLIILTIPSVFIPGGRGGAVLLILYLIFYVFVLTFRRNVSSFFKLFIYLLGFASFIMLVYFIITSAGESRTFQYITSNGIDIQNGSSGRAPIYQLSTFFISQRPLFGYGPFNYYHLIHNIPHNIFLEFMLSFGFIGLITILILFGIIVIRFVKNYDPKTIDLLVVFIALYPFTLLMFSTNYLVVSELWFVVFYMLTKRKRIINYGKKELHIR</sequence>
<dbReference type="GO" id="GO:0016874">
    <property type="term" value="F:ligase activity"/>
    <property type="evidence" value="ECO:0007669"/>
    <property type="project" value="UniProtKB-KW"/>
</dbReference>
<keyword evidence="7" id="KW-0436">Ligase</keyword>
<feature type="transmembrane region" description="Helical" evidence="5">
    <location>
        <begin position="182"/>
        <end position="198"/>
    </location>
</feature>
<evidence type="ECO:0000256" key="3">
    <source>
        <dbReference type="ARBA" id="ARBA00022989"/>
    </source>
</evidence>
<feature type="transmembrane region" description="Helical" evidence="5">
    <location>
        <begin position="204"/>
        <end position="221"/>
    </location>
</feature>
<evidence type="ECO:0000256" key="1">
    <source>
        <dbReference type="ARBA" id="ARBA00004141"/>
    </source>
</evidence>
<evidence type="ECO:0000256" key="4">
    <source>
        <dbReference type="ARBA" id="ARBA00023136"/>
    </source>
</evidence>
<comment type="subcellular location">
    <subcellularLocation>
        <location evidence="1">Membrane</location>
        <topology evidence="1">Multi-pass membrane protein</topology>
    </subcellularLocation>
</comment>
<dbReference type="InterPro" id="IPR007016">
    <property type="entry name" value="O-antigen_ligase-rel_domated"/>
</dbReference>
<protein>
    <submittedName>
        <fullName evidence="7">O-antigen ligase family protein</fullName>
    </submittedName>
</protein>
<evidence type="ECO:0000256" key="2">
    <source>
        <dbReference type="ARBA" id="ARBA00022692"/>
    </source>
</evidence>
<keyword evidence="4 5" id="KW-0472">Membrane</keyword>
<feature type="transmembrane region" description="Helical" evidence="5">
    <location>
        <begin position="121"/>
        <end position="142"/>
    </location>
</feature>
<proteinExistence type="predicted"/>
<dbReference type="RefSeq" id="WP_262626605.1">
    <property type="nucleotide sequence ID" value="NZ_CP094809.1"/>
</dbReference>